<feature type="transmembrane region" description="Helical" evidence="1">
    <location>
        <begin position="49"/>
        <end position="70"/>
    </location>
</feature>
<protein>
    <submittedName>
        <fullName evidence="2">Uncharacterized protein</fullName>
    </submittedName>
</protein>
<dbReference type="Proteomes" id="UP000231503">
    <property type="component" value="Unassembled WGS sequence"/>
</dbReference>
<gene>
    <name evidence="2" type="ORF">COU47_01540</name>
</gene>
<evidence type="ECO:0000313" key="3">
    <source>
        <dbReference type="Proteomes" id="UP000231503"/>
    </source>
</evidence>
<sequence length="114" mass="13327">MVVGSSPIGHPSIKTTPLLAGLFLYRELGKHHYFINVIHYWYMDTVEVVIFYILLIDSIGANLASWFGTGTKWYQKHFRVFSRSFPLSKGWTTYYFILVVWIGVMLYRAGILWN</sequence>
<organism evidence="2 3">
    <name type="scientific">Candidatus Niyogibacteria bacterium CG10_big_fil_rev_8_21_14_0_10_46_36</name>
    <dbReference type="NCBI Taxonomy" id="1974726"/>
    <lineage>
        <taxon>Bacteria</taxon>
        <taxon>Candidatus Niyogiibacteriota</taxon>
    </lineage>
</organism>
<dbReference type="AlphaFoldDB" id="A0A2H0TDX4"/>
<comment type="caution">
    <text evidence="2">The sequence shown here is derived from an EMBL/GenBank/DDBJ whole genome shotgun (WGS) entry which is preliminary data.</text>
</comment>
<keyword evidence="1" id="KW-0812">Transmembrane</keyword>
<keyword evidence="1" id="KW-1133">Transmembrane helix</keyword>
<reference evidence="3" key="1">
    <citation type="submission" date="2017-09" db="EMBL/GenBank/DDBJ databases">
        <title>Depth-based differentiation of microbial function through sediment-hosted aquifers and enrichment of novel symbionts in the deep terrestrial subsurface.</title>
        <authorList>
            <person name="Probst A.J."/>
            <person name="Ladd B."/>
            <person name="Jarett J.K."/>
            <person name="Geller-Mcgrath D.E."/>
            <person name="Sieber C.M.K."/>
            <person name="Emerson J.B."/>
            <person name="Anantharaman K."/>
            <person name="Thomas B.C."/>
            <person name="Malmstrom R."/>
            <person name="Stieglmeier M."/>
            <person name="Klingl A."/>
            <person name="Woyke T."/>
            <person name="Ryan C.M."/>
            <person name="Banfield J.F."/>
        </authorList>
    </citation>
    <scope>NUCLEOTIDE SEQUENCE [LARGE SCALE GENOMIC DNA]</scope>
</reference>
<evidence type="ECO:0000313" key="2">
    <source>
        <dbReference type="EMBL" id="PIR69747.1"/>
    </source>
</evidence>
<evidence type="ECO:0000256" key="1">
    <source>
        <dbReference type="SAM" id="Phobius"/>
    </source>
</evidence>
<accession>A0A2H0TDX4</accession>
<dbReference type="EMBL" id="PFCO01000003">
    <property type="protein sequence ID" value="PIR69747.1"/>
    <property type="molecule type" value="Genomic_DNA"/>
</dbReference>
<proteinExistence type="predicted"/>
<feature type="transmembrane region" description="Helical" evidence="1">
    <location>
        <begin position="91"/>
        <end position="113"/>
    </location>
</feature>
<keyword evidence="1" id="KW-0472">Membrane</keyword>
<name>A0A2H0TDX4_9BACT</name>